<comment type="caution">
    <text evidence="1">The sequence shown here is derived from an EMBL/GenBank/DDBJ whole genome shotgun (WGS) entry which is preliminary data.</text>
</comment>
<proteinExistence type="predicted"/>
<sequence>MARQGLMGGFGLTVQANRVFGKSRATAAVPW</sequence>
<accession>A0A1F5LQS8</accession>
<gene>
    <name evidence="1" type="ORF">PENARI_c004G05027</name>
</gene>
<protein>
    <submittedName>
        <fullName evidence="1">Uncharacterized protein</fullName>
    </submittedName>
</protein>
<keyword evidence="2" id="KW-1185">Reference proteome</keyword>
<dbReference type="GeneID" id="34573852"/>
<evidence type="ECO:0000313" key="2">
    <source>
        <dbReference type="Proteomes" id="UP000177622"/>
    </source>
</evidence>
<dbReference type="EMBL" id="LXJU01000004">
    <property type="protein sequence ID" value="OGE55380.1"/>
    <property type="molecule type" value="Genomic_DNA"/>
</dbReference>
<name>A0A1F5LQS8_PENAI</name>
<dbReference type="AlphaFoldDB" id="A0A1F5LQS8"/>
<dbReference type="Proteomes" id="UP000177622">
    <property type="component" value="Unassembled WGS sequence"/>
</dbReference>
<reference evidence="1 2" key="1">
    <citation type="journal article" date="2016" name="Sci. Rep.">
        <title>Penicillium arizonense, a new, genome sequenced fungal species, reveals a high chemical diversity in secreted metabolites.</title>
        <authorList>
            <person name="Grijseels S."/>
            <person name="Nielsen J.C."/>
            <person name="Randelovic M."/>
            <person name="Nielsen J."/>
            <person name="Nielsen K.F."/>
            <person name="Workman M."/>
            <person name="Frisvad J.C."/>
        </authorList>
    </citation>
    <scope>NUCLEOTIDE SEQUENCE [LARGE SCALE GENOMIC DNA]</scope>
    <source>
        <strain evidence="1 2">CBS 141311</strain>
    </source>
</reference>
<organism evidence="1 2">
    <name type="scientific">Penicillium arizonense</name>
    <dbReference type="NCBI Taxonomy" id="1835702"/>
    <lineage>
        <taxon>Eukaryota</taxon>
        <taxon>Fungi</taxon>
        <taxon>Dikarya</taxon>
        <taxon>Ascomycota</taxon>
        <taxon>Pezizomycotina</taxon>
        <taxon>Eurotiomycetes</taxon>
        <taxon>Eurotiomycetidae</taxon>
        <taxon>Eurotiales</taxon>
        <taxon>Aspergillaceae</taxon>
        <taxon>Penicillium</taxon>
    </lineage>
</organism>
<dbReference type="RefSeq" id="XP_022490809.1">
    <property type="nucleotide sequence ID" value="XM_022629118.1"/>
</dbReference>
<evidence type="ECO:0000313" key="1">
    <source>
        <dbReference type="EMBL" id="OGE55380.1"/>
    </source>
</evidence>